<dbReference type="Proteomes" id="UP000596063">
    <property type="component" value="Chromosome"/>
</dbReference>
<evidence type="ECO:0000256" key="1">
    <source>
        <dbReference type="ARBA" id="ARBA00022795"/>
    </source>
</evidence>
<dbReference type="InterPro" id="IPR051056">
    <property type="entry name" value="Glycosyl_Hydrolase_73"/>
</dbReference>
<dbReference type="PANTHER" id="PTHR33308">
    <property type="entry name" value="PEPTIDOGLYCAN HYDROLASE FLGJ"/>
    <property type="match status" value="1"/>
</dbReference>
<dbReference type="PANTHER" id="PTHR33308:SF9">
    <property type="entry name" value="PEPTIDOGLYCAN HYDROLASE FLGJ"/>
    <property type="match status" value="1"/>
</dbReference>
<proteinExistence type="predicted"/>
<protein>
    <submittedName>
        <fullName evidence="5">Rod-binding protein</fullName>
    </submittedName>
</protein>
<keyword evidence="6" id="KW-1185">Reference proteome</keyword>
<feature type="domain" description="Flagellar protein FlgJ N-terminal" evidence="4">
    <location>
        <begin position="47"/>
        <end position="94"/>
    </location>
</feature>
<dbReference type="GO" id="GO:0044781">
    <property type="term" value="P:bacterial-type flagellum organization"/>
    <property type="evidence" value="ECO:0007669"/>
    <property type="project" value="UniProtKB-KW"/>
</dbReference>
<dbReference type="GO" id="GO:0016787">
    <property type="term" value="F:hydrolase activity"/>
    <property type="evidence" value="ECO:0007669"/>
    <property type="project" value="UniProtKB-KW"/>
</dbReference>
<evidence type="ECO:0000313" key="5">
    <source>
        <dbReference type="EMBL" id="QQD19719.1"/>
    </source>
</evidence>
<accession>A0A7T4R3C2</accession>
<sequence>MMDINGSQYHDFSSLAALRKNASESPDQAVEPVAKQFEALFVQMMLKSMREAVPEGGLFDSDSMKFYQQMMDSQLSVSLAEQGGLGLADTIVQQLSQQTPQGDDAAAEATRLQLRLQSDTIGMTEDAKVNGSAADNSGAEYSVADSHNQSQ</sequence>
<evidence type="ECO:0000256" key="2">
    <source>
        <dbReference type="ARBA" id="ARBA00022801"/>
    </source>
</evidence>
<dbReference type="PRINTS" id="PR01002">
    <property type="entry name" value="FLGFLGJ"/>
</dbReference>
<keyword evidence="2" id="KW-0378">Hydrolase</keyword>
<name>A0A7T4R3C2_9GAMM</name>
<dbReference type="InterPro" id="IPR019301">
    <property type="entry name" value="Flagellar_prot_FlgJ_N"/>
</dbReference>
<dbReference type="AlphaFoldDB" id="A0A7T4R3C2"/>
<evidence type="ECO:0000256" key="3">
    <source>
        <dbReference type="SAM" id="MobiDB-lite"/>
    </source>
</evidence>
<evidence type="ECO:0000259" key="4">
    <source>
        <dbReference type="Pfam" id="PF10135"/>
    </source>
</evidence>
<reference evidence="5 6" key="1">
    <citation type="submission" date="2020-12" db="EMBL/GenBank/DDBJ databases">
        <authorList>
            <person name="Shan Y."/>
        </authorList>
    </citation>
    <scope>NUCLEOTIDE SEQUENCE [LARGE SCALE GENOMIC DNA]</scope>
    <source>
        <strain evidence="6">csc3.9</strain>
    </source>
</reference>
<evidence type="ECO:0000313" key="6">
    <source>
        <dbReference type="Proteomes" id="UP000596063"/>
    </source>
</evidence>
<dbReference type="EMBL" id="CP066167">
    <property type="protein sequence ID" value="QQD19719.1"/>
    <property type="molecule type" value="Genomic_DNA"/>
</dbReference>
<organism evidence="5 6">
    <name type="scientific">Spongiibacter nanhainus</name>
    <dbReference type="NCBI Taxonomy" id="2794344"/>
    <lineage>
        <taxon>Bacteria</taxon>
        <taxon>Pseudomonadati</taxon>
        <taxon>Pseudomonadota</taxon>
        <taxon>Gammaproteobacteria</taxon>
        <taxon>Cellvibrionales</taxon>
        <taxon>Spongiibacteraceae</taxon>
        <taxon>Spongiibacter</taxon>
    </lineage>
</organism>
<dbReference type="KEGG" id="snan:I6N98_07715"/>
<gene>
    <name evidence="5" type="ORF">I6N98_07715</name>
</gene>
<dbReference type="GO" id="GO:0071973">
    <property type="term" value="P:bacterial-type flagellum-dependent cell motility"/>
    <property type="evidence" value="ECO:0007669"/>
    <property type="project" value="TreeGrafter"/>
</dbReference>
<keyword evidence="1" id="KW-1005">Bacterial flagellum biogenesis</keyword>
<dbReference type="Pfam" id="PF10135">
    <property type="entry name" value="Rod-binding"/>
    <property type="match status" value="1"/>
</dbReference>
<dbReference type="RefSeq" id="WP_198571203.1">
    <property type="nucleotide sequence ID" value="NZ_CP066167.1"/>
</dbReference>
<feature type="region of interest" description="Disordered" evidence="3">
    <location>
        <begin position="123"/>
        <end position="151"/>
    </location>
</feature>